<gene>
    <name evidence="1" type="ORF">LCGC14_2375160</name>
</gene>
<dbReference type="EMBL" id="LAZR01035099">
    <property type="protein sequence ID" value="KKL28435.1"/>
    <property type="molecule type" value="Genomic_DNA"/>
</dbReference>
<evidence type="ECO:0000313" key="1">
    <source>
        <dbReference type="EMBL" id="KKL28435.1"/>
    </source>
</evidence>
<reference evidence="1" key="1">
    <citation type="journal article" date="2015" name="Nature">
        <title>Complex archaea that bridge the gap between prokaryotes and eukaryotes.</title>
        <authorList>
            <person name="Spang A."/>
            <person name="Saw J.H."/>
            <person name="Jorgensen S.L."/>
            <person name="Zaremba-Niedzwiedzka K."/>
            <person name="Martijn J."/>
            <person name="Lind A.E."/>
            <person name="van Eijk R."/>
            <person name="Schleper C."/>
            <person name="Guy L."/>
            <person name="Ettema T.J."/>
        </authorList>
    </citation>
    <scope>NUCLEOTIDE SEQUENCE</scope>
</reference>
<proteinExistence type="predicted"/>
<accession>A0A0F9C2L1</accession>
<protein>
    <submittedName>
        <fullName evidence="1">Uncharacterized protein</fullName>
    </submittedName>
</protein>
<sequence>MKENLWCPYCDEVVPFWTGEWYDDVRCTKCKRNFTPDEWPIGLDIHTGELIGGIK</sequence>
<organism evidence="1">
    <name type="scientific">marine sediment metagenome</name>
    <dbReference type="NCBI Taxonomy" id="412755"/>
    <lineage>
        <taxon>unclassified sequences</taxon>
        <taxon>metagenomes</taxon>
        <taxon>ecological metagenomes</taxon>
    </lineage>
</organism>
<comment type="caution">
    <text evidence="1">The sequence shown here is derived from an EMBL/GenBank/DDBJ whole genome shotgun (WGS) entry which is preliminary data.</text>
</comment>
<name>A0A0F9C2L1_9ZZZZ</name>
<dbReference type="AlphaFoldDB" id="A0A0F9C2L1"/>